<reference evidence="1 2" key="1">
    <citation type="journal article" date="2005" name="Proc. Natl. Acad. Sci. U.S.A.">
        <title>The complete genomes and proteomes of 27 Staphylococcus aureus bacteriophages.</title>
        <authorList>
            <person name="Kwan T."/>
            <person name="Liu J."/>
            <person name="Dubow M."/>
            <person name="Gros P."/>
            <person name="Pelletier J."/>
        </authorList>
    </citation>
    <scope>NUCLEOTIDE SEQUENCE</scope>
</reference>
<keyword evidence="2" id="KW-1185">Reference proteome</keyword>
<sequence>MIDNSYLSVICELVIAGYTFIKSPFSIILFKALEALTTFDNSSASLDFKKFKVNSKSSMLFTAYNKLEQTFTMFAAAASDKAKFVSVSLIASTSAFIRSLRSTTVV</sequence>
<evidence type="ECO:0000313" key="2">
    <source>
        <dbReference type="Proteomes" id="UP000000980"/>
    </source>
</evidence>
<dbReference type="Proteomes" id="UP000000980">
    <property type="component" value="Segment"/>
</dbReference>
<proteinExistence type="predicted"/>
<name>Q4ZDB1_9CAUD</name>
<protein>
    <submittedName>
        <fullName evidence="1">ORF051</fullName>
    </submittedName>
</protein>
<evidence type="ECO:0000313" key="1">
    <source>
        <dbReference type="EMBL" id="AAX90955.1"/>
    </source>
</evidence>
<dbReference type="EMBL" id="AY954953">
    <property type="protein sequence ID" value="AAX90955.1"/>
    <property type="molecule type" value="Genomic_DNA"/>
</dbReference>
<organism evidence="1 2">
    <name type="scientific">Staphylococcus phage 85</name>
    <dbReference type="NCBI Taxonomy" id="2908111"/>
    <lineage>
        <taxon>Viruses</taxon>
        <taxon>Duplodnaviria</taxon>
        <taxon>Heunggongvirae</taxon>
        <taxon>Uroviricota</taxon>
        <taxon>Caudoviricetes</taxon>
        <taxon>Azeredovirinae</taxon>
        <taxon>Dubowvirus</taxon>
        <taxon>Dubowvirus dv85</taxon>
    </lineage>
</organism>
<accession>Q4ZDB1</accession>